<evidence type="ECO:0000313" key="3">
    <source>
        <dbReference type="Proteomes" id="UP001066276"/>
    </source>
</evidence>
<feature type="compositionally biased region" description="Basic and acidic residues" evidence="1">
    <location>
        <begin position="72"/>
        <end position="81"/>
    </location>
</feature>
<keyword evidence="3" id="KW-1185">Reference proteome</keyword>
<accession>A0AAV7TDZ0</accession>
<protein>
    <submittedName>
        <fullName evidence="2">Uncharacterized protein</fullName>
    </submittedName>
</protein>
<feature type="compositionally biased region" description="Basic and acidic residues" evidence="1">
    <location>
        <begin position="21"/>
        <end position="32"/>
    </location>
</feature>
<sequence length="95" mass="10760">MKSCPGGMAARTDEQEVTSEPDIRVTRTEIWRGKKRKGCVPDKPEEDLWTETEERVTPGIDGGTGTCEADERETTNDDRRNPRPRNSCGRIRRSP</sequence>
<dbReference type="AlphaFoldDB" id="A0AAV7TDZ0"/>
<evidence type="ECO:0000313" key="2">
    <source>
        <dbReference type="EMBL" id="KAJ1174802.1"/>
    </source>
</evidence>
<dbReference type="Proteomes" id="UP001066276">
    <property type="component" value="Chromosome 3_2"/>
</dbReference>
<reference evidence="2" key="1">
    <citation type="journal article" date="2022" name="bioRxiv">
        <title>Sequencing and chromosome-scale assembly of the giantPleurodeles waltlgenome.</title>
        <authorList>
            <person name="Brown T."/>
            <person name="Elewa A."/>
            <person name="Iarovenko S."/>
            <person name="Subramanian E."/>
            <person name="Araus A.J."/>
            <person name="Petzold A."/>
            <person name="Susuki M."/>
            <person name="Suzuki K.-i.T."/>
            <person name="Hayashi T."/>
            <person name="Toyoda A."/>
            <person name="Oliveira C."/>
            <person name="Osipova E."/>
            <person name="Leigh N.D."/>
            <person name="Simon A."/>
            <person name="Yun M.H."/>
        </authorList>
    </citation>
    <scope>NUCLEOTIDE SEQUENCE</scope>
    <source>
        <strain evidence="2">20211129_DDA</strain>
        <tissue evidence="2">Liver</tissue>
    </source>
</reference>
<feature type="region of interest" description="Disordered" evidence="1">
    <location>
        <begin position="1"/>
        <end position="95"/>
    </location>
</feature>
<proteinExistence type="predicted"/>
<evidence type="ECO:0000256" key="1">
    <source>
        <dbReference type="SAM" id="MobiDB-lite"/>
    </source>
</evidence>
<name>A0AAV7TDZ0_PLEWA</name>
<gene>
    <name evidence="2" type="ORF">NDU88_000093</name>
</gene>
<comment type="caution">
    <text evidence="2">The sequence shown here is derived from an EMBL/GenBank/DDBJ whole genome shotgun (WGS) entry which is preliminary data.</text>
</comment>
<dbReference type="EMBL" id="JANPWB010000006">
    <property type="protein sequence ID" value="KAJ1174802.1"/>
    <property type="molecule type" value="Genomic_DNA"/>
</dbReference>
<organism evidence="2 3">
    <name type="scientific">Pleurodeles waltl</name>
    <name type="common">Iberian ribbed newt</name>
    <dbReference type="NCBI Taxonomy" id="8319"/>
    <lineage>
        <taxon>Eukaryota</taxon>
        <taxon>Metazoa</taxon>
        <taxon>Chordata</taxon>
        <taxon>Craniata</taxon>
        <taxon>Vertebrata</taxon>
        <taxon>Euteleostomi</taxon>
        <taxon>Amphibia</taxon>
        <taxon>Batrachia</taxon>
        <taxon>Caudata</taxon>
        <taxon>Salamandroidea</taxon>
        <taxon>Salamandridae</taxon>
        <taxon>Pleurodelinae</taxon>
        <taxon>Pleurodeles</taxon>
    </lineage>
</organism>